<feature type="non-terminal residue" evidence="1">
    <location>
        <position position="1"/>
    </location>
</feature>
<organism evidence="1 2">
    <name type="scientific">Ixodes persulcatus</name>
    <name type="common">Taiga tick</name>
    <dbReference type="NCBI Taxonomy" id="34615"/>
    <lineage>
        <taxon>Eukaryota</taxon>
        <taxon>Metazoa</taxon>
        <taxon>Ecdysozoa</taxon>
        <taxon>Arthropoda</taxon>
        <taxon>Chelicerata</taxon>
        <taxon>Arachnida</taxon>
        <taxon>Acari</taxon>
        <taxon>Parasitiformes</taxon>
        <taxon>Ixodida</taxon>
        <taxon>Ixodoidea</taxon>
        <taxon>Ixodidae</taxon>
        <taxon>Ixodinae</taxon>
        <taxon>Ixodes</taxon>
    </lineage>
</organism>
<dbReference type="EMBL" id="JABSTQ010011006">
    <property type="protein sequence ID" value="KAG0415942.1"/>
    <property type="molecule type" value="Genomic_DNA"/>
</dbReference>
<evidence type="ECO:0000313" key="2">
    <source>
        <dbReference type="Proteomes" id="UP000805193"/>
    </source>
</evidence>
<protein>
    <submittedName>
        <fullName evidence="1">Uncharacterized protein</fullName>
    </submittedName>
</protein>
<name>A0AC60P8X1_IXOPE</name>
<proteinExistence type="predicted"/>
<keyword evidence="2" id="KW-1185">Reference proteome</keyword>
<dbReference type="Proteomes" id="UP000805193">
    <property type="component" value="Unassembled WGS sequence"/>
</dbReference>
<comment type="caution">
    <text evidence="1">The sequence shown here is derived from an EMBL/GenBank/DDBJ whole genome shotgun (WGS) entry which is preliminary data.</text>
</comment>
<gene>
    <name evidence="1" type="ORF">HPB47_006884</name>
</gene>
<evidence type="ECO:0000313" key="1">
    <source>
        <dbReference type="EMBL" id="KAG0415942.1"/>
    </source>
</evidence>
<sequence length="260" mass="28627">SIKITPSSRGEPWGYAEHRVGSEERVSCVLTSRDGATDCPSVTPYASLRRGSRQRNLERSPLAEKRTHAQCTQLVERESGESNAQLLERGKEESCACVVRVPTTTPTPRDIDPSKRCSASKNAAAAAEQRSAPKFKDASLMSDFRPRLSSQSVRARVLTKKIGHFIATGLHSYTVLEEPAFRELMKCAVPEYNVPSRTTLSRTVVPEMYDAAKYSLRALLHSVLREDVRCIANTTDGLASRAGDSYVQVTCHVLSEGFVP</sequence>
<accession>A0AC60P8X1</accession>
<reference evidence="1 2" key="1">
    <citation type="journal article" date="2020" name="Cell">
        <title>Large-Scale Comparative Analyses of Tick Genomes Elucidate Their Genetic Diversity and Vector Capacities.</title>
        <authorList>
            <consortium name="Tick Genome and Microbiome Consortium (TIGMIC)"/>
            <person name="Jia N."/>
            <person name="Wang J."/>
            <person name="Shi W."/>
            <person name="Du L."/>
            <person name="Sun Y."/>
            <person name="Zhan W."/>
            <person name="Jiang J.F."/>
            <person name="Wang Q."/>
            <person name="Zhang B."/>
            <person name="Ji P."/>
            <person name="Bell-Sakyi L."/>
            <person name="Cui X.M."/>
            <person name="Yuan T.T."/>
            <person name="Jiang B.G."/>
            <person name="Yang W.F."/>
            <person name="Lam T.T."/>
            <person name="Chang Q.C."/>
            <person name="Ding S.J."/>
            <person name="Wang X.J."/>
            <person name="Zhu J.G."/>
            <person name="Ruan X.D."/>
            <person name="Zhao L."/>
            <person name="Wei J.T."/>
            <person name="Ye R.Z."/>
            <person name="Que T.C."/>
            <person name="Du C.H."/>
            <person name="Zhou Y.H."/>
            <person name="Cheng J.X."/>
            <person name="Dai P.F."/>
            <person name="Guo W.B."/>
            <person name="Han X.H."/>
            <person name="Huang E.J."/>
            <person name="Li L.F."/>
            <person name="Wei W."/>
            <person name="Gao Y.C."/>
            <person name="Liu J.Z."/>
            <person name="Shao H.Z."/>
            <person name="Wang X."/>
            <person name="Wang C.C."/>
            <person name="Yang T.C."/>
            <person name="Huo Q.B."/>
            <person name="Li W."/>
            <person name="Chen H.Y."/>
            <person name="Chen S.E."/>
            <person name="Zhou L.G."/>
            <person name="Ni X.B."/>
            <person name="Tian J.H."/>
            <person name="Sheng Y."/>
            <person name="Liu T."/>
            <person name="Pan Y.S."/>
            <person name="Xia L.Y."/>
            <person name="Li J."/>
            <person name="Zhao F."/>
            <person name="Cao W.C."/>
        </authorList>
    </citation>
    <scope>NUCLEOTIDE SEQUENCE [LARGE SCALE GENOMIC DNA]</scope>
    <source>
        <strain evidence="1">Iper-2018</strain>
    </source>
</reference>